<evidence type="ECO:0000313" key="1">
    <source>
        <dbReference type="EMBL" id="MBX46503.1"/>
    </source>
</evidence>
<organism evidence="1">
    <name type="scientific">Rhizophora mucronata</name>
    <name type="common">Asiatic mangrove</name>
    <dbReference type="NCBI Taxonomy" id="61149"/>
    <lineage>
        <taxon>Eukaryota</taxon>
        <taxon>Viridiplantae</taxon>
        <taxon>Streptophyta</taxon>
        <taxon>Embryophyta</taxon>
        <taxon>Tracheophyta</taxon>
        <taxon>Spermatophyta</taxon>
        <taxon>Magnoliopsida</taxon>
        <taxon>eudicotyledons</taxon>
        <taxon>Gunneridae</taxon>
        <taxon>Pentapetalae</taxon>
        <taxon>rosids</taxon>
        <taxon>fabids</taxon>
        <taxon>Malpighiales</taxon>
        <taxon>Rhizophoraceae</taxon>
        <taxon>Rhizophora</taxon>
    </lineage>
</organism>
<name>A0A2P2NVM9_RHIMU</name>
<proteinExistence type="predicted"/>
<sequence length="14" mass="1507">MKQEDTNNGISKAA</sequence>
<protein>
    <submittedName>
        <fullName evidence="1">Uncharacterized protein</fullName>
    </submittedName>
</protein>
<accession>A0A2P2NVM9</accession>
<dbReference type="EMBL" id="GGEC01066019">
    <property type="protein sequence ID" value="MBX46503.1"/>
    <property type="molecule type" value="Transcribed_RNA"/>
</dbReference>
<reference evidence="1" key="1">
    <citation type="submission" date="2018-02" db="EMBL/GenBank/DDBJ databases">
        <title>Rhizophora mucronata_Transcriptome.</title>
        <authorList>
            <person name="Meera S.P."/>
            <person name="Sreeshan A."/>
            <person name="Augustine A."/>
        </authorList>
    </citation>
    <scope>NUCLEOTIDE SEQUENCE</scope>
    <source>
        <tissue evidence="1">Leaf</tissue>
    </source>
</reference>